<gene>
    <name evidence="17" type="primary">LOC105040983</name>
</gene>
<organism evidence="16 17">
    <name type="scientific">Elaeis guineensis var. tenera</name>
    <name type="common">Oil palm</name>
    <dbReference type="NCBI Taxonomy" id="51953"/>
    <lineage>
        <taxon>Eukaryota</taxon>
        <taxon>Viridiplantae</taxon>
        <taxon>Streptophyta</taxon>
        <taxon>Embryophyta</taxon>
        <taxon>Tracheophyta</taxon>
        <taxon>Spermatophyta</taxon>
        <taxon>Magnoliopsida</taxon>
        <taxon>Liliopsida</taxon>
        <taxon>Arecaceae</taxon>
        <taxon>Arecoideae</taxon>
        <taxon>Cocoseae</taxon>
        <taxon>Elaeidinae</taxon>
        <taxon>Elaeis</taxon>
    </lineage>
</organism>
<feature type="transmembrane region" description="Helical" evidence="13">
    <location>
        <begin position="277"/>
        <end position="297"/>
    </location>
</feature>
<dbReference type="InParanoid" id="A0A6I9QVL4"/>
<keyword evidence="5 13" id="KW-0926">Vacuole</keyword>
<dbReference type="PANTHER" id="PTHR31503:SF1">
    <property type="entry name" value="VACUOLAR CATION_PROTON EXCHANGER 3"/>
    <property type="match status" value="1"/>
</dbReference>
<keyword evidence="6 13" id="KW-0109">Calcium transport</keyword>
<keyword evidence="4 13" id="KW-0050">Antiport</keyword>
<keyword evidence="11 13" id="KW-0472">Membrane</keyword>
<dbReference type="InterPro" id="IPR004713">
    <property type="entry name" value="CaH_exchang"/>
</dbReference>
<evidence type="ECO:0000256" key="7">
    <source>
        <dbReference type="ARBA" id="ARBA00022692"/>
    </source>
</evidence>
<evidence type="ECO:0000256" key="13">
    <source>
        <dbReference type="RuleBase" id="RU365028"/>
    </source>
</evidence>
<reference evidence="17" key="1">
    <citation type="submission" date="2025-08" db="UniProtKB">
        <authorList>
            <consortium name="RefSeq"/>
        </authorList>
    </citation>
    <scope>IDENTIFICATION</scope>
</reference>
<evidence type="ECO:0000256" key="11">
    <source>
        <dbReference type="ARBA" id="ARBA00023136"/>
    </source>
</evidence>
<dbReference type="NCBIfam" id="TIGR00846">
    <property type="entry name" value="caca2"/>
    <property type="match status" value="1"/>
</dbReference>
<evidence type="ECO:0000256" key="1">
    <source>
        <dbReference type="ARBA" id="ARBA00004128"/>
    </source>
</evidence>
<dbReference type="InterPro" id="IPR004837">
    <property type="entry name" value="NaCa_Exmemb"/>
</dbReference>
<evidence type="ECO:0000256" key="12">
    <source>
        <dbReference type="ARBA" id="ARBA00025327"/>
    </source>
</evidence>
<dbReference type="OrthoDB" id="1699231at2759"/>
<dbReference type="Pfam" id="PF01699">
    <property type="entry name" value="Na_Ca_ex"/>
    <property type="match status" value="2"/>
</dbReference>
<dbReference type="Proteomes" id="UP000504607">
    <property type="component" value="Chromosome 3"/>
</dbReference>
<feature type="transmembrane region" description="Helical" evidence="13">
    <location>
        <begin position="233"/>
        <end position="251"/>
    </location>
</feature>
<keyword evidence="8 13" id="KW-0106">Calcium</keyword>
<evidence type="ECO:0000313" key="16">
    <source>
        <dbReference type="Proteomes" id="UP000504607"/>
    </source>
</evidence>
<feature type="transmembrane region" description="Helical" evidence="13">
    <location>
        <begin position="347"/>
        <end position="372"/>
    </location>
</feature>
<evidence type="ECO:0000256" key="3">
    <source>
        <dbReference type="ARBA" id="ARBA00022448"/>
    </source>
</evidence>
<evidence type="ECO:0000256" key="9">
    <source>
        <dbReference type="ARBA" id="ARBA00022989"/>
    </source>
</evidence>
<evidence type="ECO:0000256" key="10">
    <source>
        <dbReference type="ARBA" id="ARBA00023065"/>
    </source>
</evidence>
<feature type="transmembrane region" description="Helical" evidence="13">
    <location>
        <begin position="408"/>
        <end position="428"/>
    </location>
</feature>
<feature type="domain" description="Sodium/calcium exchanger membrane region" evidence="15">
    <location>
        <begin position="283"/>
        <end position="421"/>
    </location>
</feature>
<feature type="transmembrane region" description="Helical" evidence="13">
    <location>
        <begin position="157"/>
        <end position="182"/>
    </location>
</feature>
<dbReference type="AlphaFoldDB" id="A0A6I9QVL4"/>
<keyword evidence="9 13" id="KW-1133">Transmembrane helix</keyword>
<evidence type="ECO:0000313" key="17">
    <source>
        <dbReference type="RefSeq" id="XP_010916057.1"/>
    </source>
</evidence>
<comment type="function">
    <text evidence="12 13">Vacuolar cation/proton exchanger (CAX). Translocates Ca(2+) and other metal ions into vacuoles using the proton gradient formed by H(+)-ATPase and H(+)-pyrophosphatase.</text>
</comment>
<evidence type="ECO:0000256" key="14">
    <source>
        <dbReference type="SAM" id="MobiDB-lite"/>
    </source>
</evidence>
<feature type="transmembrane region" description="Helical" evidence="13">
    <location>
        <begin position="194"/>
        <end position="212"/>
    </location>
</feature>
<accession>A0A6I9QVL4</accession>
<feature type="region of interest" description="Disordered" evidence="14">
    <location>
        <begin position="1"/>
        <end position="40"/>
    </location>
</feature>
<dbReference type="InterPro" id="IPR004798">
    <property type="entry name" value="CAX-like"/>
</dbReference>
<dbReference type="Gene3D" id="1.20.1420.30">
    <property type="entry name" value="NCX, central ion-binding region"/>
    <property type="match status" value="1"/>
</dbReference>
<name>A0A6I9QVL4_ELAGV</name>
<keyword evidence="7 13" id="KW-0812">Transmembrane</keyword>
<feature type="transmembrane region" description="Helical" evidence="13">
    <location>
        <begin position="318"/>
        <end position="341"/>
    </location>
</feature>
<evidence type="ECO:0000256" key="4">
    <source>
        <dbReference type="ARBA" id="ARBA00022449"/>
    </source>
</evidence>
<comment type="similarity">
    <text evidence="2">Belongs to the Ca(2+):cation antiporter (CaCA) (TC 2.A.19) family. Cation/proton exchanger (CAX) subfamily.</text>
</comment>
<keyword evidence="10 13" id="KW-0406">Ion transport</keyword>
<dbReference type="InterPro" id="IPR044880">
    <property type="entry name" value="NCX_ion-bd_dom_sf"/>
</dbReference>
<feature type="domain" description="Sodium/calcium exchanger membrane region" evidence="15">
    <location>
        <begin position="92"/>
        <end position="251"/>
    </location>
</feature>
<dbReference type="KEGG" id="egu:105040983"/>
<keyword evidence="16" id="KW-1185">Reference proteome</keyword>
<dbReference type="PANTHER" id="PTHR31503">
    <property type="entry name" value="VACUOLAR CALCIUM ION TRANSPORTER"/>
    <property type="match status" value="1"/>
</dbReference>
<keyword evidence="3 13" id="KW-0813">Transport</keyword>
<dbReference type="RefSeq" id="XP_010916057.1">
    <property type="nucleotide sequence ID" value="XM_010917755.3"/>
</dbReference>
<sequence>MASVEEATRRLEDGARGKEAPVLPPRRTGHGMSSSSLLRRRSDRSVLSKVRSEPLRRLLANLQEVFLGTKLSPLFPAVPLAIAAQCFDFGRAWVFALSMVGLAPLAERLSFLSEQISYYAGPTVGGLLNATCGNAPELIIALLALQNDKMEVLKWSLVGSILSNLLLVLGSSLFCGGIANYTKERPFDRKQSDVNLSLLLLGALCYIFALVLRQSASVGEGDAGEGAALSLSRSCSTVMLVAYFGCLFFQLKTHRQLFEPPEDEADSDDDTVSDTPVIGFASAFAWLVGMTAAVAVLSDSVVTTIEAASESWGMSVSFISVILLPVVGNAAEHAAAIIFAFKNKIDITLGITLGSSTQISMFVVPLSVIAAWIKGIHMDLDFELLETGSLVMSILITAFTLQDGTWHYMKGFVLLLCYVVIGASFFILGPSLGKDPCGIAAANYQPRAWYHVSF</sequence>
<evidence type="ECO:0000259" key="15">
    <source>
        <dbReference type="Pfam" id="PF01699"/>
    </source>
</evidence>
<dbReference type="GO" id="GO:0015369">
    <property type="term" value="F:calcium:proton antiporter activity"/>
    <property type="evidence" value="ECO:0007669"/>
    <property type="project" value="UniProtKB-UniRule"/>
</dbReference>
<evidence type="ECO:0000256" key="2">
    <source>
        <dbReference type="ARBA" id="ARBA00008248"/>
    </source>
</evidence>
<dbReference type="GeneID" id="105040983"/>
<dbReference type="GO" id="GO:0006874">
    <property type="term" value="P:intracellular calcium ion homeostasis"/>
    <property type="evidence" value="ECO:0007669"/>
    <property type="project" value="TreeGrafter"/>
</dbReference>
<proteinExistence type="inferred from homology"/>
<evidence type="ECO:0000256" key="5">
    <source>
        <dbReference type="ARBA" id="ARBA00022554"/>
    </source>
</evidence>
<evidence type="ECO:0000256" key="8">
    <source>
        <dbReference type="ARBA" id="ARBA00022837"/>
    </source>
</evidence>
<protein>
    <recommendedName>
        <fullName evidence="13">Vacuolar cation/proton exchanger</fullName>
    </recommendedName>
</protein>
<comment type="subcellular location">
    <subcellularLocation>
        <location evidence="1">Vacuole membrane</location>
        <topology evidence="1">Multi-pass membrane protein</topology>
    </subcellularLocation>
</comment>
<feature type="compositionally biased region" description="Basic and acidic residues" evidence="14">
    <location>
        <begin position="1"/>
        <end position="19"/>
    </location>
</feature>
<dbReference type="GO" id="GO:0009705">
    <property type="term" value="C:plant-type vacuole membrane"/>
    <property type="evidence" value="ECO:0007669"/>
    <property type="project" value="TreeGrafter"/>
</dbReference>
<dbReference type="FunFam" id="1.20.1420.30:FF:000008">
    <property type="entry name" value="Vacuolar cation/proton exchanger"/>
    <property type="match status" value="1"/>
</dbReference>
<feature type="transmembrane region" description="Helical" evidence="13">
    <location>
        <begin position="384"/>
        <end position="402"/>
    </location>
</feature>
<comment type="caution">
    <text evidence="13">Lacks conserved residue(s) required for the propagation of feature annotation.</text>
</comment>
<evidence type="ECO:0000256" key="6">
    <source>
        <dbReference type="ARBA" id="ARBA00022568"/>
    </source>
</evidence>
<dbReference type="NCBIfam" id="TIGR00378">
    <property type="entry name" value="cax"/>
    <property type="match status" value="1"/>
</dbReference>